<reference evidence="1" key="1">
    <citation type="submission" date="2023-08" db="EMBL/GenBank/DDBJ databases">
        <title>Pelteobagrus vachellii genome.</title>
        <authorList>
            <person name="Liu H."/>
        </authorList>
    </citation>
    <scope>NUCLEOTIDE SEQUENCE</scope>
    <source>
        <strain evidence="1">PRFRI_2022a</strain>
        <tissue evidence="1">Muscle</tissue>
    </source>
</reference>
<evidence type="ECO:0000313" key="1">
    <source>
        <dbReference type="EMBL" id="KAK2852282.1"/>
    </source>
</evidence>
<sequence>MNKHCMVVLWVMVQSEMEKSLEPMYLGLAHPYRVPDPGKTESLNWDAWKTVDAIIAEATSGVLQNTCLYLFHCLRRLLREFVSEHHALYSSVAKFLSAAFCLVELRNKDLSAR</sequence>
<comment type="caution">
    <text evidence="1">The sequence shown here is derived from an EMBL/GenBank/DDBJ whole genome shotgun (WGS) entry which is preliminary data.</text>
</comment>
<organism evidence="1 2">
    <name type="scientific">Tachysurus vachellii</name>
    <name type="common">Darkbarbel catfish</name>
    <name type="synonym">Pelteobagrus vachellii</name>
    <dbReference type="NCBI Taxonomy" id="175792"/>
    <lineage>
        <taxon>Eukaryota</taxon>
        <taxon>Metazoa</taxon>
        <taxon>Chordata</taxon>
        <taxon>Craniata</taxon>
        <taxon>Vertebrata</taxon>
        <taxon>Euteleostomi</taxon>
        <taxon>Actinopterygii</taxon>
        <taxon>Neopterygii</taxon>
        <taxon>Teleostei</taxon>
        <taxon>Ostariophysi</taxon>
        <taxon>Siluriformes</taxon>
        <taxon>Bagridae</taxon>
        <taxon>Tachysurus</taxon>
    </lineage>
</organism>
<dbReference type="Proteomes" id="UP001187315">
    <property type="component" value="Unassembled WGS sequence"/>
</dbReference>
<keyword evidence="2" id="KW-1185">Reference proteome</keyword>
<accession>A0AA88N8L8</accession>
<gene>
    <name evidence="1" type="ORF">Q7C36_007483</name>
</gene>
<dbReference type="AlphaFoldDB" id="A0AA88N8L8"/>
<dbReference type="EMBL" id="JAVHJS010000007">
    <property type="protein sequence ID" value="KAK2852282.1"/>
    <property type="molecule type" value="Genomic_DNA"/>
</dbReference>
<protein>
    <submittedName>
        <fullName evidence="1">Uncharacterized protein</fullName>
    </submittedName>
</protein>
<name>A0AA88N8L8_TACVA</name>
<evidence type="ECO:0000313" key="2">
    <source>
        <dbReference type="Proteomes" id="UP001187315"/>
    </source>
</evidence>
<proteinExistence type="predicted"/>